<dbReference type="Proteomes" id="UP000192726">
    <property type="component" value="Chromosome"/>
</dbReference>
<dbReference type="STRING" id="553510.B1H19_18005"/>
<dbReference type="EMBL" id="CP020569">
    <property type="protein sequence ID" value="ARF55823.1"/>
    <property type="molecule type" value="Genomic_DNA"/>
</dbReference>
<sequence length="60" mass="6726">MHRPEGVATNPTEVDDMTEPIQRLTELLLRWLLPSSGRHRAIASRIGARTRRIHGVEVAG</sequence>
<dbReference type="AlphaFoldDB" id="A0A1V0TSF3"/>
<dbReference type="KEGG" id="sgv:B1H19_18005"/>
<protein>
    <submittedName>
        <fullName evidence="1">Uncharacterized protein</fullName>
    </submittedName>
</protein>
<organism evidence="1 2">
    <name type="scientific">Streptomyces gilvosporeus</name>
    <dbReference type="NCBI Taxonomy" id="553510"/>
    <lineage>
        <taxon>Bacteria</taxon>
        <taxon>Bacillati</taxon>
        <taxon>Actinomycetota</taxon>
        <taxon>Actinomycetes</taxon>
        <taxon>Kitasatosporales</taxon>
        <taxon>Streptomycetaceae</taxon>
        <taxon>Streptomyces</taxon>
    </lineage>
</organism>
<gene>
    <name evidence="1" type="ORF">B1H19_18005</name>
</gene>
<accession>A0A1V0TSF3</accession>
<reference evidence="1 2" key="1">
    <citation type="submission" date="2017-04" db="EMBL/GenBank/DDBJ databases">
        <title>Complete Genome Sequence of Streptomyces gilvosporeus F607, a Capable Producer of Natamycin.</title>
        <authorList>
            <person name="Zong G."/>
            <person name="Zhong C."/>
            <person name="Fu J."/>
            <person name="Qin R."/>
            <person name="Cao G."/>
        </authorList>
    </citation>
    <scope>NUCLEOTIDE SEQUENCE [LARGE SCALE GENOMIC DNA]</scope>
    <source>
        <strain evidence="1 2">F607</strain>
    </source>
</reference>
<evidence type="ECO:0000313" key="1">
    <source>
        <dbReference type="EMBL" id="ARF55823.1"/>
    </source>
</evidence>
<name>A0A1V0TSF3_9ACTN</name>
<evidence type="ECO:0000313" key="2">
    <source>
        <dbReference type="Proteomes" id="UP000192726"/>
    </source>
</evidence>
<keyword evidence="2" id="KW-1185">Reference proteome</keyword>
<proteinExistence type="predicted"/>